<dbReference type="SUPFAM" id="SSF143011">
    <property type="entry name" value="RelE-like"/>
    <property type="match status" value="1"/>
</dbReference>
<name>V5WHY7_9SPIO</name>
<dbReference type="InterPro" id="IPR035093">
    <property type="entry name" value="RelE/ParE_toxin_dom_sf"/>
</dbReference>
<dbReference type="PANTHER" id="PTHR33755">
    <property type="entry name" value="TOXIN PARE1-RELATED"/>
    <property type="match status" value="1"/>
</dbReference>
<dbReference type="InterPro" id="IPR051803">
    <property type="entry name" value="TA_system_RelE-like_toxin"/>
</dbReference>
<evidence type="ECO:0000256" key="1">
    <source>
        <dbReference type="ARBA" id="ARBA00006226"/>
    </source>
</evidence>
<dbReference type="AlphaFoldDB" id="V5WHY7"/>
<evidence type="ECO:0000313" key="4">
    <source>
        <dbReference type="Proteomes" id="UP000018680"/>
    </source>
</evidence>
<dbReference type="OrthoDB" id="5574284at2"/>
<dbReference type="RefSeq" id="WP_024268353.1">
    <property type="nucleotide sequence ID" value="NC_023035.1"/>
</dbReference>
<dbReference type="PANTHER" id="PTHR33755:SF5">
    <property type="entry name" value="TYPE II TOXIN-ANTITOXIN SYSTEM RELE_PARE FAMILY TOXIN"/>
    <property type="match status" value="1"/>
</dbReference>
<sequence>MRNFTLSTKFWEFPTFFQGSHKIFWTKTAVEDLEEIIEYISIESIDIAIKQYEKIKAAASKLDSFPDRGRIIPELQKQNIYKYRELIIGPWRVMYKIEDNKVYILAVIDGRRNIEEILMKRHLR</sequence>
<proteinExistence type="inferred from homology"/>
<dbReference type="InterPro" id="IPR007712">
    <property type="entry name" value="RelE/ParE_toxin"/>
</dbReference>
<dbReference type="EMBL" id="CP006939">
    <property type="protein sequence ID" value="AHC15442.1"/>
    <property type="molecule type" value="Genomic_DNA"/>
</dbReference>
<dbReference type="HOGENOM" id="CLU_147162_4_0_12"/>
<dbReference type="KEGG" id="slr:L21SP2_2075"/>
<dbReference type="STRING" id="1307761.L21SP2_2075"/>
<accession>V5WHY7</accession>
<organism evidence="3 4">
    <name type="scientific">Salinispira pacifica</name>
    <dbReference type="NCBI Taxonomy" id="1307761"/>
    <lineage>
        <taxon>Bacteria</taxon>
        <taxon>Pseudomonadati</taxon>
        <taxon>Spirochaetota</taxon>
        <taxon>Spirochaetia</taxon>
        <taxon>Spirochaetales</taxon>
        <taxon>Spirochaetaceae</taxon>
        <taxon>Salinispira</taxon>
    </lineage>
</organism>
<protein>
    <submittedName>
        <fullName evidence="3">Death on curing protein, Doc toxin</fullName>
    </submittedName>
</protein>
<dbReference type="Gene3D" id="3.30.2310.20">
    <property type="entry name" value="RelE-like"/>
    <property type="match status" value="1"/>
</dbReference>
<dbReference type="NCBIfam" id="TIGR02385">
    <property type="entry name" value="RelE_StbE"/>
    <property type="match status" value="1"/>
</dbReference>
<evidence type="ECO:0000313" key="3">
    <source>
        <dbReference type="EMBL" id="AHC15442.1"/>
    </source>
</evidence>
<dbReference type="Proteomes" id="UP000018680">
    <property type="component" value="Chromosome"/>
</dbReference>
<evidence type="ECO:0000256" key="2">
    <source>
        <dbReference type="ARBA" id="ARBA00022649"/>
    </source>
</evidence>
<dbReference type="Pfam" id="PF05016">
    <property type="entry name" value="ParE_toxin"/>
    <property type="match status" value="1"/>
</dbReference>
<keyword evidence="2" id="KW-1277">Toxin-antitoxin system</keyword>
<dbReference type="eggNOG" id="COG3668">
    <property type="taxonomic scope" value="Bacteria"/>
</dbReference>
<gene>
    <name evidence="3" type="ORF">L21SP2_2075</name>
</gene>
<comment type="similarity">
    <text evidence="1">Belongs to the RelE toxin family.</text>
</comment>
<reference evidence="3 4" key="1">
    <citation type="journal article" date="2015" name="Stand. Genomic Sci.">
        <title>Complete genome sequence and description of Salinispira pacifica gen. nov., sp. nov., a novel spirochaete isolated form a hypersaline microbial mat.</title>
        <authorList>
            <person name="Ben Hania W."/>
            <person name="Joseph M."/>
            <person name="Schumann P."/>
            <person name="Bunk B."/>
            <person name="Fiebig A."/>
            <person name="Sproer C."/>
            <person name="Klenk H.P."/>
            <person name="Fardeau M.L."/>
            <person name="Spring S."/>
        </authorList>
    </citation>
    <scope>NUCLEOTIDE SEQUENCE [LARGE SCALE GENOMIC DNA]</scope>
    <source>
        <strain evidence="3 4">L21-RPul-D2</strain>
    </source>
</reference>
<keyword evidence="4" id="KW-1185">Reference proteome</keyword>